<dbReference type="Pfam" id="PF00534">
    <property type="entry name" value="Glycos_transf_1"/>
    <property type="match status" value="1"/>
</dbReference>
<dbReference type="Pfam" id="PF09314">
    <property type="entry name" value="DUF1972"/>
    <property type="match status" value="1"/>
</dbReference>
<feature type="domain" description="DUF1972" evidence="3">
    <location>
        <begin position="8"/>
        <end position="178"/>
    </location>
</feature>
<dbReference type="Proteomes" id="UP000247118">
    <property type="component" value="Chromosome"/>
</dbReference>
<dbReference type="InterPro" id="IPR001296">
    <property type="entry name" value="Glyco_trans_1"/>
</dbReference>
<dbReference type="SUPFAM" id="SSF53756">
    <property type="entry name" value="UDP-Glycosyltransferase/glycogen phosphorylase"/>
    <property type="match status" value="1"/>
</dbReference>
<evidence type="ECO:0000256" key="1">
    <source>
        <dbReference type="ARBA" id="ARBA00022679"/>
    </source>
</evidence>
<evidence type="ECO:0000259" key="2">
    <source>
        <dbReference type="Pfam" id="PF00534"/>
    </source>
</evidence>
<dbReference type="GO" id="GO:0016757">
    <property type="term" value="F:glycosyltransferase activity"/>
    <property type="evidence" value="ECO:0007669"/>
    <property type="project" value="InterPro"/>
</dbReference>
<evidence type="ECO:0000313" key="5">
    <source>
        <dbReference type="Proteomes" id="UP000247118"/>
    </source>
</evidence>
<accession>A0AAD0NX07</accession>
<dbReference type="PANTHER" id="PTHR12526">
    <property type="entry name" value="GLYCOSYLTRANSFERASE"/>
    <property type="match status" value="1"/>
</dbReference>
<name>A0AAD0NX07_9ACTN</name>
<organism evidence="4 5">
    <name type="scientific">Gordonia terrae</name>
    <dbReference type="NCBI Taxonomy" id="2055"/>
    <lineage>
        <taxon>Bacteria</taxon>
        <taxon>Bacillati</taxon>
        <taxon>Actinomycetota</taxon>
        <taxon>Actinomycetes</taxon>
        <taxon>Mycobacteriales</taxon>
        <taxon>Gordoniaceae</taxon>
        <taxon>Gordonia</taxon>
    </lineage>
</organism>
<dbReference type="KEGG" id="gta:BCM27_06340"/>
<protein>
    <submittedName>
        <fullName evidence="4">DUF1972 domain-containing protein</fullName>
    </submittedName>
</protein>
<evidence type="ECO:0000313" key="4">
    <source>
        <dbReference type="EMBL" id="AWO83213.1"/>
    </source>
</evidence>
<proteinExistence type="predicted"/>
<feature type="domain" description="Glycosyl transferase family 1" evidence="2">
    <location>
        <begin position="194"/>
        <end position="343"/>
    </location>
</feature>
<gene>
    <name evidence="4" type="ORF">DLJ61_06390</name>
</gene>
<sequence length="377" mass="40807">MASTSKPTVAIVGTRGYPSYYGGFETLVRKLVPFLTERGWRVVVYCRSGVDRIGDDTDDAAVVQVFTPGIEKKSLSTLSYGLTSSIDAAFRNVDVALVMNVANGYWLPILRARGIPVVLNVDGIEWERQKWGSLAKLVFRTGAVLTGRYADRIVCDSLAIRDRWVAEFARVGSYIPYGGTETGQLAPVRGFGSGKYVLYVARFVPENSVTEFVEAVKRLPDDMQVVIVGSSGYGGEIEAQVAALANACESVTWLGHISNDDELLALWQNCGAYFHGHSVGGTNPALVQAMACGAPTVARDTKFNREVLGDAGVFTPADPGLIAEALIDVMGSEDARLRLGRSAMLRQQEQFTWIGVCEAYENELLASLDSPRTSALS</sequence>
<dbReference type="RefSeq" id="WP_033204997.1">
    <property type="nucleotide sequence ID" value="NZ_CABEIC010000002.1"/>
</dbReference>
<dbReference type="AlphaFoldDB" id="A0AAD0NX07"/>
<dbReference type="EMBL" id="CP029604">
    <property type="protein sequence ID" value="AWO83213.1"/>
    <property type="molecule type" value="Genomic_DNA"/>
</dbReference>
<dbReference type="PANTHER" id="PTHR12526:SF636">
    <property type="entry name" value="BLL3647 PROTEIN"/>
    <property type="match status" value="1"/>
</dbReference>
<dbReference type="Gene3D" id="3.40.50.2000">
    <property type="entry name" value="Glycogen Phosphorylase B"/>
    <property type="match status" value="2"/>
</dbReference>
<evidence type="ECO:0000259" key="3">
    <source>
        <dbReference type="Pfam" id="PF09314"/>
    </source>
</evidence>
<dbReference type="GeneID" id="32687375"/>
<dbReference type="InterPro" id="IPR015393">
    <property type="entry name" value="DUF1972"/>
</dbReference>
<reference evidence="4 5" key="1">
    <citation type="submission" date="2018-05" db="EMBL/GenBank/DDBJ databases">
        <title>Complete genome sequence of Gordonia terrae NRRL B-16283.</title>
        <authorList>
            <person name="Garlena R.A."/>
            <person name="Russell D.A."/>
            <person name="Hatfull G.F."/>
        </authorList>
    </citation>
    <scope>NUCLEOTIDE SEQUENCE [LARGE SCALE GENOMIC DNA]</scope>
    <source>
        <strain evidence="4 5">NRRL B-16283</strain>
    </source>
</reference>
<keyword evidence="1" id="KW-0808">Transferase</keyword>